<dbReference type="Proteomes" id="UP000824262">
    <property type="component" value="Unassembled WGS sequence"/>
</dbReference>
<keyword evidence="1" id="KW-0808">Transferase</keyword>
<dbReference type="EMBL" id="DVGA01000077">
    <property type="protein sequence ID" value="HIQ79107.1"/>
    <property type="molecule type" value="Genomic_DNA"/>
</dbReference>
<dbReference type="Gene3D" id="3.40.630.30">
    <property type="match status" value="1"/>
</dbReference>
<dbReference type="PANTHER" id="PTHR43420:SF12">
    <property type="entry name" value="N-ACETYLTRANSFERASE DOMAIN-CONTAINING PROTEIN"/>
    <property type="match status" value="1"/>
</dbReference>
<dbReference type="SUPFAM" id="SSF55729">
    <property type="entry name" value="Acyl-CoA N-acyltransferases (Nat)"/>
    <property type="match status" value="1"/>
</dbReference>
<dbReference type="PROSITE" id="PS51186">
    <property type="entry name" value="GNAT"/>
    <property type="match status" value="1"/>
</dbReference>
<evidence type="ECO:0000256" key="1">
    <source>
        <dbReference type="ARBA" id="ARBA00022679"/>
    </source>
</evidence>
<keyword evidence="2" id="KW-0012">Acyltransferase</keyword>
<sequence length="139" mass="15259">MEEHDIGACTAIFIAAFSAEPWNDTSGPDDVSAYLLRFLELEGSMCFVCLSDDAPAAMSIGMKKPYLGGVEYYIDQFCVAPAHQRRGIGSFFLNRIEALCAGQGVSGMLLNTEFSFPARLFYERNGFHVVEGLSVLVKE</sequence>
<gene>
    <name evidence="4" type="ORF">IAB77_07600</name>
</gene>
<comment type="caution">
    <text evidence="4">The sequence shown here is derived from an EMBL/GenBank/DDBJ whole genome shotgun (WGS) entry which is preliminary data.</text>
</comment>
<name>A0A9D0ZED6_9FIRM</name>
<dbReference type="CDD" id="cd04301">
    <property type="entry name" value="NAT_SF"/>
    <property type="match status" value="1"/>
</dbReference>
<accession>A0A9D0ZED6</accession>
<proteinExistence type="predicted"/>
<dbReference type="InterPro" id="IPR000182">
    <property type="entry name" value="GNAT_dom"/>
</dbReference>
<evidence type="ECO:0000313" key="4">
    <source>
        <dbReference type="EMBL" id="HIQ79107.1"/>
    </source>
</evidence>
<dbReference type="InterPro" id="IPR016181">
    <property type="entry name" value="Acyl_CoA_acyltransferase"/>
</dbReference>
<reference evidence="4" key="1">
    <citation type="submission" date="2020-10" db="EMBL/GenBank/DDBJ databases">
        <authorList>
            <person name="Gilroy R."/>
        </authorList>
    </citation>
    <scope>NUCLEOTIDE SEQUENCE</scope>
    <source>
        <strain evidence="4">ChiBcolR7-354</strain>
    </source>
</reference>
<dbReference type="AlphaFoldDB" id="A0A9D0ZED6"/>
<feature type="domain" description="N-acetyltransferase" evidence="3">
    <location>
        <begin position="1"/>
        <end position="139"/>
    </location>
</feature>
<dbReference type="Pfam" id="PF00583">
    <property type="entry name" value="Acetyltransf_1"/>
    <property type="match status" value="1"/>
</dbReference>
<reference evidence="4" key="2">
    <citation type="journal article" date="2021" name="PeerJ">
        <title>Extensive microbial diversity within the chicken gut microbiome revealed by metagenomics and culture.</title>
        <authorList>
            <person name="Gilroy R."/>
            <person name="Ravi A."/>
            <person name="Getino M."/>
            <person name="Pursley I."/>
            <person name="Horton D.L."/>
            <person name="Alikhan N.F."/>
            <person name="Baker D."/>
            <person name="Gharbi K."/>
            <person name="Hall N."/>
            <person name="Watson M."/>
            <person name="Adriaenssens E.M."/>
            <person name="Foster-Nyarko E."/>
            <person name="Jarju S."/>
            <person name="Secka A."/>
            <person name="Antonio M."/>
            <person name="Oren A."/>
            <person name="Chaudhuri R.R."/>
            <person name="La Ragione R."/>
            <person name="Hildebrand F."/>
            <person name="Pallen M.J."/>
        </authorList>
    </citation>
    <scope>NUCLEOTIDE SEQUENCE</scope>
    <source>
        <strain evidence="4">ChiBcolR7-354</strain>
    </source>
</reference>
<evidence type="ECO:0000313" key="5">
    <source>
        <dbReference type="Proteomes" id="UP000824262"/>
    </source>
</evidence>
<protein>
    <submittedName>
        <fullName evidence="4">GNAT family N-acetyltransferase</fullName>
    </submittedName>
</protein>
<dbReference type="PANTHER" id="PTHR43420">
    <property type="entry name" value="ACETYLTRANSFERASE"/>
    <property type="match status" value="1"/>
</dbReference>
<evidence type="ECO:0000259" key="3">
    <source>
        <dbReference type="PROSITE" id="PS51186"/>
    </source>
</evidence>
<dbReference type="GO" id="GO:0016747">
    <property type="term" value="F:acyltransferase activity, transferring groups other than amino-acyl groups"/>
    <property type="evidence" value="ECO:0007669"/>
    <property type="project" value="InterPro"/>
</dbReference>
<dbReference type="InterPro" id="IPR050680">
    <property type="entry name" value="YpeA/RimI_acetyltransf"/>
</dbReference>
<evidence type="ECO:0000256" key="2">
    <source>
        <dbReference type="ARBA" id="ARBA00023315"/>
    </source>
</evidence>
<organism evidence="4 5">
    <name type="scientific">Candidatus Scatomorpha intestinavium</name>
    <dbReference type="NCBI Taxonomy" id="2840922"/>
    <lineage>
        <taxon>Bacteria</taxon>
        <taxon>Bacillati</taxon>
        <taxon>Bacillota</taxon>
        <taxon>Clostridia</taxon>
        <taxon>Eubacteriales</taxon>
        <taxon>Candidatus Scatomorpha</taxon>
    </lineage>
</organism>